<feature type="region of interest" description="Disordered" evidence="1">
    <location>
        <begin position="1"/>
        <end position="75"/>
    </location>
</feature>
<proteinExistence type="predicted"/>
<protein>
    <submittedName>
        <fullName evidence="2">Uncharacterized protein</fullName>
    </submittedName>
</protein>
<dbReference type="Proteomes" id="UP001138500">
    <property type="component" value="Unassembled WGS sequence"/>
</dbReference>
<accession>A0A9W7SR53</accession>
<name>A0A9W7SR53_9PEZI</name>
<gene>
    <name evidence="2" type="ORF">Tdes44962_MAKER03068</name>
</gene>
<evidence type="ECO:0000313" key="2">
    <source>
        <dbReference type="EMBL" id="KAH9827099.1"/>
    </source>
</evidence>
<sequence>MSEDHKPKAKHVHFGGTTFIPPPVDSTSRPTRPRTSRRHSDREREPREQRAESRRSQSSELPRRDKYAVPPKSTTRYLYVLHDGRRYELVR</sequence>
<feature type="compositionally biased region" description="Basic and acidic residues" evidence="1">
    <location>
        <begin position="38"/>
        <end position="67"/>
    </location>
</feature>
<evidence type="ECO:0000313" key="3">
    <source>
        <dbReference type="Proteomes" id="UP001138500"/>
    </source>
</evidence>
<dbReference type="AlphaFoldDB" id="A0A9W7SR53"/>
<comment type="caution">
    <text evidence="2">The sequence shown here is derived from an EMBL/GenBank/DDBJ whole genome shotgun (WGS) entry which is preliminary data.</text>
</comment>
<reference evidence="2 3" key="2">
    <citation type="journal article" date="2021" name="Curr. Genet.">
        <title>Genetic response to nitrogen starvation in the aggressive Eucalyptus foliar pathogen Teratosphaeria destructans.</title>
        <authorList>
            <person name="Havenga M."/>
            <person name="Wingfield B.D."/>
            <person name="Wingfield M.J."/>
            <person name="Dreyer L.L."/>
            <person name="Roets F."/>
            <person name="Aylward J."/>
        </authorList>
    </citation>
    <scope>NUCLEOTIDE SEQUENCE [LARGE SCALE GENOMIC DNA]</scope>
    <source>
        <strain evidence="2">CMW44962</strain>
    </source>
</reference>
<keyword evidence="3" id="KW-1185">Reference proteome</keyword>
<organism evidence="2 3">
    <name type="scientific">Teratosphaeria destructans</name>
    <dbReference type="NCBI Taxonomy" id="418781"/>
    <lineage>
        <taxon>Eukaryota</taxon>
        <taxon>Fungi</taxon>
        <taxon>Dikarya</taxon>
        <taxon>Ascomycota</taxon>
        <taxon>Pezizomycotina</taxon>
        <taxon>Dothideomycetes</taxon>
        <taxon>Dothideomycetidae</taxon>
        <taxon>Mycosphaerellales</taxon>
        <taxon>Teratosphaeriaceae</taxon>
        <taxon>Teratosphaeria</taxon>
    </lineage>
</organism>
<dbReference type="EMBL" id="RIBY02001912">
    <property type="protein sequence ID" value="KAH9827099.1"/>
    <property type="molecule type" value="Genomic_DNA"/>
</dbReference>
<evidence type="ECO:0000256" key="1">
    <source>
        <dbReference type="SAM" id="MobiDB-lite"/>
    </source>
</evidence>
<reference evidence="2 3" key="1">
    <citation type="journal article" date="2018" name="IMA Fungus">
        <title>IMA Genome-F 10: Nine draft genome sequences of Claviceps purpurea s.lat., including C. arundinis, C. humidiphila, and C. cf. spartinae, pseudomolecules for the pitch canker pathogen Fusarium circinatum, draft genome of Davidsoniella eucalypti, Grosmannia galeiformis, Quambalaria eucalypti, and Teratosphaeria destructans.</title>
        <authorList>
            <person name="Wingfield B.D."/>
            <person name="Liu M."/>
            <person name="Nguyen H.D."/>
            <person name="Lane F.A."/>
            <person name="Morgan S.W."/>
            <person name="De Vos L."/>
            <person name="Wilken P.M."/>
            <person name="Duong T.A."/>
            <person name="Aylward J."/>
            <person name="Coetzee M.P."/>
            <person name="Dadej K."/>
            <person name="De Beer Z.W."/>
            <person name="Findlay W."/>
            <person name="Havenga M."/>
            <person name="Kolarik M."/>
            <person name="Menzies J.G."/>
            <person name="Naidoo K."/>
            <person name="Pochopski O."/>
            <person name="Shoukouhi P."/>
            <person name="Santana Q.C."/>
            <person name="Seifert K.A."/>
            <person name="Soal N."/>
            <person name="Steenkamp E.T."/>
            <person name="Tatham C.T."/>
            <person name="van der Nest M.A."/>
            <person name="Wingfield M.J."/>
        </authorList>
    </citation>
    <scope>NUCLEOTIDE SEQUENCE [LARGE SCALE GENOMIC DNA]</scope>
    <source>
        <strain evidence="2">CMW44962</strain>
    </source>
</reference>